<gene>
    <name evidence="1" type="ORF">BUZ14_11355</name>
</gene>
<reference evidence="1 2" key="1">
    <citation type="journal article" date="2016" name="Front. Microbiol.">
        <title>Comprehensive Phylogenetic Analysis of Bovine Non-aureus Staphylococci Species Based on Whole-Genome Sequencing.</title>
        <authorList>
            <person name="Naushad S."/>
            <person name="Barkema H.W."/>
            <person name="Luby C."/>
            <person name="Condas L.A."/>
            <person name="Nobrega D.B."/>
            <person name="Carson D.A."/>
            <person name="De Buck J."/>
        </authorList>
    </citation>
    <scope>NUCLEOTIDE SEQUENCE [LARGE SCALE GENOMIC DNA]</scope>
    <source>
        <strain evidence="1 2">SNUC 4781</strain>
    </source>
</reference>
<sequence>MSSVRDDLRFNDPVLNELSFKINKDFDKDTFEGLDNLKYDLTFKDTTVENSNEDKDENTTVVVFTLRVGDEGASYPFSFLIEYEAEFFWSKISGIEEESFLRINAASILYSYCRPIVHNITGLSEFPSLNLPFYNFTTD</sequence>
<evidence type="ECO:0000313" key="2">
    <source>
        <dbReference type="Proteomes" id="UP000265541"/>
    </source>
</evidence>
<dbReference type="Proteomes" id="UP000265541">
    <property type="component" value="Unassembled WGS sequence"/>
</dbReference>
<name>A0A3A0VH56_STAGA</name>
<proteinExistence type="predicted"/>
<organism evidence="1 2">
    <name type="scientific">Staphylococcus gallinarum</name>
    <dbReference type="NCBI Taxonomy" id="1293"/>
    <lineage>
        <taxon>Bacteria</taxon>
        <taxon>Bacillati</taxon>
        <taxon>Bacillota</taxon>
        <taxon>Bacilli</taxon>
        <taxon>Bacillales</taxon>
        <taxon>Staphylococcaceae</taxon>
        <taxon>Staphylococcus</taxon>
    </lineage>
</organism>
<accession>A0A3A0VH56</accession>
<dbReference type="AlphaFoldDB" id="A0A3A0VH56"/>
<dbReference type="SUPFAM" id="SSF54611">
    <property type="entry name" value="SecB-like"/>
    <property type="match status" value="1"/>
</dbReference>
<dbReference type="Gene3D" id="3.10.420.10">
    <property type="entry name" value="SecB-like"/>
    <property type="match status" value="1"/>
</dbReference>
<evidence type="ECO:0000313" key="1">
    <source>
        <dbReference type="EMBL" id="RIP33124.1"/>
    </source>
</evidence>
<evidence type="ECO:0008006" key="3">
    <source>
        <dbReference type="Google" id="ProtNLM"/>
    </source>
</evidence>
<dbReference type="InterPro" id="IPR035958">
    <property type="entry name" value="SecB-like_sf"/>
</dbReference>
<protein>
    <recommendedName>
        <fullName evidence="3">Preprotein translocase subunit SecB</fullName>
    </recommendedName>
</protein>
<comment type="caution">
    <text evidence="1">The sequence shown here is derived from an EMBL/GenBank/DDBJ whole genome shotgun (WGS) entry which is preliminary data.</text>
</comment>
<dbReference type="RefSeq" id="WP_119486018.1">
    <property type="nucleotide sequence ID" value="NZ_QYJN01000006.1"/>
</dbReference>
<dbReference type="EMBL" id="QYJN01000006">
    <property type="protein sequence ID" value="RIP33124.1"/>
    <property type="molecule type" value="Genomic_DNA"/>
</dbReference>